<dbReference type="Proteomes" id="UP000593880">
    <property type="component" value="Chromosome"/>
</dbReference>
<dbReference type="Proteomes" id="UP000625079">
    <property type="component" value="Unassembled WGS sequence"/>
</dbReference>
<feature type="signal peptide" evidence="1">
    <location>
        <begin position="1"/>
        <end position="27"/>
    </location>
</feature>
<evidence type="ECO:0008006" key="6">
    <source>
        <dbReference type="Google" id="ProtNLM"/>
    </source>
</evidence>
<evidence type="ECO:0000313" key="5">
    <source>
        <dbReference type="Proteomes" id="UP000625079"/>
    </source>
</evidence>
<dbReference type="OrthoDB" id="8234880at2"/>
<sequence length="124" mass="13385">MSPIRGLLAFTICFAALLGLFDTPSRADAVCKEPETGSKEAPMVSPPTLNVVTGAGRLQFYSAPKPGCSMKGIFVIPRDELIVYARTGDGWSSVMYMNPRTTDSVSGWVRSERLKQTGTVAPKQ</sequence>
<gene>
    <name evidence="2" type="ORF">GCM10010987_70790</name>
    <name evidence="3" type="ORF">XH86_04800</name>
</gene>
<evidence type="ECO:0000313" key="2">
    <source>
        <dbReference type="EMBL" id="GGI32713.1"/>
    </source>
</evidence>
<evidence type="ECO:0000313" key="4">
    <source>
        <dbReference type="Proteomes" id="UP000593880"/>
    </source>
</evidence>
<keyword evidence="1" id="KW-0732">Signal</keyword>
<evidence type="ECO:0000313" key="3">
    <source>
        <dbReference type="EMBL" id="QOZ63574.1"/>
    </source>
</evidence>
<dbReference type="EMBL" id="BMHC01000026">
    <property type="protein sequence ID" value="GGI32713.1"/>
    <property type="molecule type" value="Genomic_DNA"/>
</dbReference>
<feature type="chain" id="PRO_5044601432" description="SH3 domain-containing protein" evidence="1">
    <location>
        <begin position="28"/>
        <end position="124"/>
    </location>
</feature>
<evidence type="ECO:0000256" key="1">
    <source>
        <dbReference type="SAM" id="SignalP"/>
    </source>
</evidence>
<dbReference type="AlphaFoldDB" id="A0A410VFU3"/>
<reference evidence="2" key="1">
    <citation type="journal article" date="2014" name="Int. J. Syst. Evol. Microbiol.">
        <title>Complete genome sequence of Corynebacterium casei LMG S-19264T (=DSM 44701T), isolated from a smear-ripened cheese.</title>
        <authorList>
            <consortium name="US DOE Joint Genome Institute (JGI-PGF)"/>
            <person name="Walter F."/>
            <person name="Albersmeier A."/>
            <person name="Kalinowski J."/>
            <person name="Ruckert C."/>
        </authorList>
    </citation>
    <scope>NUCLEOTIDE SEQUENCE</scope>
    <source>
        <strain evidence="2">CGMCC 1.15034</strain>
    </source>
</reference>
<keyword evidence="4" id="KW-1185">Reference proteome</keyword>
<name>A0A410VFU3_9BRAD</name>
<accession>A0A410VFU3</accession>
<organism evidence="2 5">
    <name type="scientific">Bradyrhizobium guangdongense</name>
    <dbReference type="NCBI Taxonomy" id="1325090"/>
    <lineage>
        <taxon>Bacteria</taxon>
        <taxon>Pseudomonadati</taxon>
        <taxon>Pseudomonadota</taxon>
        <taxon>Alphaproteobacteria</taxon>
        <taxon>Hyphomicrobiales</taxon>
        <taxon>Nitrobacteraceae</taxon>
        <taxon>Bradyrhizobium</taxon>
    </lineage>
</organism>
<dbReference type="EMBL" id="CP030057">
    <property type="protein sequence ID" value="QOZ63574.1"/>
    <property type="molecule type" value="Genomic_DNA"/>
</dbReference>
<protein>
    <recommendedName>
        <fullName evidence="6">SH3 domain-containing protein</fullName>
    </recommendedName>
</protein>
<proteinExistence type="predicted"/>
<reference evidence="2" key="3">
    <citation type="submission" date="2022-12" db="EMBL/GenBank/DDBJ databases">
        <authorList>
            <person name="Sun Q."/>
            <person name="Zhou Y."/>
        </authorList>
    </citation>
    <scope>NUCLEOTIDE SEQUENCE</scope>
    <source>
        <strain evidence="2">CGMCC 1.15034</strain>
    </source>
</reference>
<reference evidence="3 4" key="2">
    <citation type="submission" date="2018-06" db="EMBL/GenBank/DDBJ databases">
        <title>Comparative genomics of rhizobia nodulating Arachis hypogaea in China.</title>
        <authorList>
            <person name="Li Y."/>
        </authorList>
    </citation>
    <scope>NUCLEOTIDE SEQUENCE [LARGE SCALE GENOMIC DNA]</scope>
    <source>
        <strain evidence="3 4">CCBAU 51658</strain>
    </source>
</reference>